<evidence type="ECO:0000313" key="2">
    <source>
        <dbReference type="EMBL" id="CEK56811.1"/>
    </source>
</evidence>
<feature type="compositionally biased region" description="Basic residues" evidence="1">
    <location>
        <begin position="56"/>
        <end position="71"/>
    </location>
</feature>
<sequence>PDEMVTLDEEGKSKLFFKQPGKQQQQRKRKLDAVSESDEDSMDLWPPSEKSTAVYQHKRTGKKVSHRAVKHPRMDSSAVSGNEHTPDTTPQTGLADIEKCLK</sequence>
<proteinExistence type="predicted"/>
<dbReference type="EMBL" id="HACG01009946">
    <property type="protein sequence ID" value="CEK56811.1"/>
    <property type="molecule type" value="Transcribed_RNA"/>
</dbReference>
<feature type="non-terminal residue" evidence="2">
    <location>
        <position position="1"/>
    </location>
</feature>
<protein>
    <submittedName>
        <fullName evidence="2">Uncharacterized protein</fullName>
    </submittedName>
</protein>
<accession>A0A0B6YM00</accession>
<name>A0A0B6YM00_9EUPU</name>
<feature type="compositionally biased region" description="Polar residues" evidence="1">
    <location>
        <begin position="77"/>
        <end position="92"/>
    </location>
</feature>
<feature type="compositionally biased region" description="Low complexity" evidence="1">
    <location>
        <begin position="14"/>
        <end position="24"/>
    </location>
</feature>
<dbReference type="AlphaFoldDB" id="A0A0B6YM00"/>
<gene>
    <name evidence="2" type="primary">ORF28583</name>
</gene>
<feature type="non-terminal residue" evidence="2">
    <location>
        <position position="102"/>
    </location>
</feature>
<evidence type="ECO:0000256" key="1">
    <source>
        <dbReference type="SAM" id="MobiDB-lite"/>
    </source>
</evidence>
<feature type="region of interest" description="Disordered" evidence="1">
    <location>
        <begin position="1"/>
        <end position="102"/>
    </location>
</feature>
<reference evidence="2" key="1">
    <citation type="submission" date="2014-12" db="EMBL/GenBank/DDBJ databases">
        <title>Insight into the proteome of Arion vulgaris.</title>
        <authorList>
            <person name="Aradska J."/>
            <person name="Bulat T."/>
            <person name="Smidak R."/>
            <person name="Sarate P."/>
            <person name="Gangsoo J."/>
            <person name="Sialana F."/>
            <person name="Bilban M."/>
            <person name="Lubec G."/>
        </authorList>
    </citation>
    <scope>NUCLEOTIDE SEQUENCE</scope>
    <source>
        <tissue evidence="2">Skin</tissue>
    </source>
</reference>
<organism evidence="2">
    <name type="scientific">Arion vulgaris</name>
    <dbReference type="NCBI Taxonomy" id="1028688"/>
    <lineage>
        <taxon>Eukaryota</taxon>
        <taxon>Metazoa</taxon>
        <taxon>Spiralia</taxon>
        <taxon>Lophotrochozoa</taxon>
        <taxon>Mollusca</taxon>
        <taxon>Gastropoda</taxon>
        <taxon>Heterobranchia</taxon>
        <taxon>Euthyneura</taxon>
        <taxon>Panpulmonata</taxon>
        <taxon>Eupulmonata</taxon>
        <taxon>Stylommatophora</taxon>
        <taxon>Helicina</taxon>
        <taxon>Arionoidea</taxon>
        <taxon>Arionidae</taxon>
        <taxon>Arion</taxon>
    </lineage>
</organism>